<keyword evidence="10" id="KW-0067">ATP-binding</keyword>
<comment type="cofactor">
    <cofactor evidence="1 12 15">
        <name>Mg(2+)</name>
        <dbReference type="ChEBI" id="CHEBI:18420"/>
    </cofactor>
</comment>
<dbReference type="SUPFAM" id="SSF51621">
    <property type="entry name" value="Phosphoenolpyruvate/pyruvate domain"/>
    <property type="match status" value="1"/>
</dbReference>
<keyword evidence="9 20" id="KW-0418">Kinase</keyword>
<evidence type="ECO:0000256" key="12">
    <source>
        <dbReference type="PIRNR" id="PIRNR000853"/>
    </source>
</evidence>
<evidence type="ECO:0000259" key="17">
    <source>
        <dbReference type="Pfam" id="PF00391"/>
    </source>
</evidence>
<dbReference type="InterPro" id="IPR013815">
    <property type="entry name" value="ATP_grasp_subdomain_1"/>
</dbReference>
<feature type="binding site" evidence="14">
    <location>
        <position position="822"/>
    </location>
    <ligand>
        <name>substrate</name>
    </ligand>
</feature>
<evidence type="ECO:0000256" key="4">
    <source>
        <dbReference type="ARBA" id="ARBA00011994"/>
    </source>
</evidence>
<evidence type="ECO:0000259" key="19">
    <source>
        <dbReference type="Pfam" id="PF02896"/>
    </source>
</evidence>
<feature type="domain" description="Pyruvate phosphate dikinase AMP/ATP-binding" evidence="18">
    <location>
        <begin position="332"/>
        <end position="385"/>
    </location>
</feature>
<feature type="active site" description="Proton donor" evidence="13">
    <location>
        <position position="884"/>
    </location>
</feature>
<sequence>MAKRIYFFGGGQADGDGTQKPLLGGKGAGLHEMTRLGIPVPPGFTITTEVCTAFFASGERIPEGLLDDARAAIRRVEEIVGTRFGDPENPLLVSVRSGARASMPGMMDTILNLGLNESIVAGLGARTQNPRFALDAYRRFIVTYADVVLGIHRKRFDDALEIARRKAAAARGMAEAQRLTVAELQRKLPDSMFDEETLRSLVKEQRRIVQEATGAPFPDDPWAQLEGAIASVFRSWNNNRAKTYRKMHDIPEAWGTACNVQAMVFGNLGEDSGTGVAFTRDPSTGEKRFFGEWLPNAQGEDVVAGVRTPNPIAKEQGNDEGSLEVRMPEAYAELVRTQERLEKHFRDMQDLEFTVQSGKLYLLQTRNGKRTGRAGVRIAVEMAKEGLIDQREAVMRVDPASIEQLLHPTIDPKAPKKLLARGLPASPGAASGQVVFHADEAERKAAQGLPVILVRAETSPEDIHGMKAANGILTARGGMTSHAAVVARGMGKCCVAGCSAVAVSYETATMTVTIYDELGRPTDTVSVKGGDVITLDGASGSVYLGAIPTAPAALSSEYEELMRWADTARRLKVLANADTGADARTARSYGAEGIGLCRTEHMFFDDKRIAAVREMILARDVDARKAALAKLLPYQREDFTAIFQEMSGLPVTIRLLDPPLHEFLPQERKQIEDLAATMKVRPADLVRKVEELHELNPMLGHRGCRLGVTFPEINEMQARAIFEAACDVAERGSGAQDAEGDPKPRASNGAPPKLEIMIPLAMTRKELALAKATIERVASEVFAEKGRSVSYLFGTMIELPRAALRASELAEEAEFFSFGTNDLTQTTMGISRDDAGKFLGAYVEAAILPKDPFTSLDTEGVGELVAIACERGRKTRPNLELGVCGEHGGDPSSIRFFERVKLDYVSCSPLRVPIARLAAAQAALAEGAATTLQTTA</sequence>
<feature type="binding site" evidence="14">
    <location>
        <position position="798"/>
    </location>
    <ligand>
        <name>substrate</name>
    </ligand>
</feature>
<protein>
    <recommendedName>
        <fullName evidence="5 12">Pyruvate, phosphate dikinase</fullName>
        <ecNumber evidence="4 12">2.7.9.1</ecNumber>
    </recommendedName>
</protein>
<dbReference type="Pfam" id="PF00391">
    <property type="entry name" value="PEP-utilizers"/>
    <property type="match status" value="1"/>
</dbReference>
<dbReference type="Gene3D" id="3.20.20.60">
    <property type="entry name" value="Phosphoenolpyruvate-binding domains"/>
    <property type="match status" value="1"/>
</dbReference>
<dbReference type="PANTHER" id="PTHR22931:SF9">
    <property type="entry name" value="PYRUVATE, PHOSPHATE DIKINASE 1, CHLOROPLASTIC"/>
    <property type="match status" value="1"/>
</dbReference>
<evidence type="ECO:0000313" key="20">
    <source>
        <dbReference type="EMBL" id="ANI24103.1"/>
    </source>
</evidence>
<feature type="active site" description="Tele-phosphohistidine intermediate" evidence="13">
    <location>
        <position position="482"/>
    </location>
</feature>
<dbReference type="InterPro" id="IPR036637">
    <property type="entry name" value="Phosphohistidine_dom_sf"/>
</dbReference>
<dbReference type="GO" id="GO:0016301">
    <property type="term" value="F:kinase activity"/>
    <property type="evidence" value="ECO:0007669"/>
    <property type="project" value="UniProtKB-UniRule"/>
</dbReference>
<feature type="binding site" evidence="14">
    <location>
        <position position="598"/>
    </location>
    <ligand>
        <name>substrate</name>
    </ligand>
</feature>
<feature type="binding site" evidence="14">
    <location>
        <position position="654"/>
    </location>
    <ligand>
        <name>substrate</name>
    </ligand>
</feature>
<proteinExistence type="inferred from homology"/>
<dbReference type="PROSITE" id="PS00742">
    <property type="entry name" value="PEP_ENZYMES_2"/>
    <property type="match status" value="1"/>
</dbReference>
<keyword evidence="7 15" id="KW-0479">Metal-binding</keyword>
<evidence type="ECO:0000256" key="14">
    <source>
        <dbReference type="PIRSR" id="PIRSR000853-2"/>
    </source>
</evidence>
<reference evidence="20" key="1">
    <citation type="journal article" date="2016" name="Org. Lett.">
        <title>Isolation, Structure Elucidation, Biosynthesis, and Synthesis of Antalid, a Secondary Metabolite from Polyangium species.</title>
        <authorList>
            <person name="Tautz T."/>
            <person name="Hoffmann J."/>
            <person name="Hoffmann T."/>
            <person name="Steinmetz H."/>
            <person name="Washausen P."/>
            <person name="Kunze B."/>
            <person name="Huch V."/>
            <person name="Kitsche A."/>
            <person name="Reichenbach H."/>
            <person name="Hofle G."/>
            <person name="Muller R."/>
            <person name="Kalesse M."/>
        </authorList>
    </citation>
    <scope>NUCLEOTIDE SEQUENCE</scope>
    <source>
        <strain evidence="20">Pl sm9</strain>
    </source>
</reference>
<dbReference type="GO" id="GO:0005524">
    <property type="term" value="F:ATP binding"/>
    <property type="evidence" value="ECO:0007669"/>
    <property type="project" value="UniProtKB-UniRule"/>
</dbReference>
<dbReference type="NCBIfam" id="TIGR01828">
    <property type="entry name" value="pyru_phos_dikin"/>
    <property type="match status" value="1"/>
</dbReference>
<evidence type="ECO:0000256" key="15">
    <source>
        <dbReference type="PIRSR" id="PIRSR000853-3"/>
    </source>
</evidence>
<dbReference type="Pfam" id="PF02896">
    <property type="entry name" value="PEP-utilizers_C"/>
    <property type="match status" value="1"/>
</dbReference>
<feature type="binding site" evidence="14">
    <location>
        <position position="819"/>
    </location>
    <ligand>
        <name>substrate</name>
    </ligand>
</feature>
<dbReference type="PIRSF" id="PIRSF000853">
    <property type="entry name" value="PPDK"/>
    <property type="match status" value="1"/>
</dbReference>
<feature type="domain" description="PEP-utilising enzyme C-terminal" evidence="19">
    <location>
        <begin position="556"/>
        <end position="922"/>
    </location>
</feature>
<dbReference type="PROSITE" id="PS00370">
    <property type="entry name" value="PEP_ENZYMES_PHOS_SITE"/>
    <property type="match status" value="1"/>
</dbReference>
<dbReference type="PANTHER" id="PTHR22931">
    <property type="entry name" value="PHOSPHOENOLPYRUVATE DIKINASE-RELATED"/>
    <property type="match status" value="1"/>
</dbReference>
<comment type="catalytic activity">
    <reaction evidence="12">
        <text>pyruvate + phosphate + ATP = phosphoenolpyruvate + AMP + diphosphate + H(+)</text>
        <dbReference type="Rhea" id="RHEA:10756"/>
        <dbReference type="ChEBI" id="CHEBI:15361"/>
        <dbReference type="ChEBI" id="CHEBI:15378"/>
        <dbReference type="ChEBI" id="CHEBI:30616"/>
        <dbReference type="ChEBI" id="CHEBI:33019"/>
        <dbReference type="ChEBI" id="CHEBI:43474"/>
        <dbReference type="ChEBI" id="CHEBI:58702"/>
        <dbReference type="ChEBI" id="CHEBI:456215"/>
        <dbReference type="EC" id="2.7.9.1"/>
    </reaction>
</comment>
<dbReference type="Gene3D" id="3.30.470.20">
    <property type="entry name" value="ATP-grasp fold, B domain"/>
    <property type="match status" value="1"/>
</dbReference>
<evidence type="ECO:0000256" key="7">
    <source>
        <dbReference type="ARBA" id="ARBA00022723"/>
    </source>
</evidence>
<dbReference type="SUPFAM" id="SSF56059">
    <property type="entry name" value="Glutathione synthetase ATP-binding domain-like"/>
    <property type="match status" value="1"/>
</dbReference>
<dbReference type="Gene3D" id="3.50.30.10">
    <property type="entry name" value="Phosphohistidine domain"/>
    <property type="match status" value="1"/>
</dbReference>
<evidence type="ECO:0000256" key="9">
    <source>
        <dbReference type="ARBA" id="ARBA00022777"/>
    </source>
</evidence>
<evidence type="ECO:0000256" key="5">
    <source>
        <dbReference type="ARBA" id="ARBA00020138"/>
    </source>
</evidence>
<dbReference type="AlphaFoldDB" id="A0A173H0V0"/>
<dbReference type="Gene3D" id="1.10.189.10">
    <property type="entry name" value="Pyruvate Phosphate Dikinase, domain 2"/>
    <property type="match status" value="1"/>
</dbReference>
<dbReference type="InterPro" id="IPR000121">
    <property type="entry name" value="PEP_util_C"/>
</dbReference>
<dbReference type="GO" id="GO:0046872">
    <property type="term" value="F:metal ion binding"/>
    <property type="evidence" value="ECO:0007669"/>
    <property type="project" value="UniProtKB-UniRule"/>
</dbReference>
<dbReference type="GO" id="GO:0050242">
    <property type="term" value="F:pyruvate, phosphate dikinase activity"/>
    <property type="evidence" value="ECO:0007669"/>
    <property type="project" value="UniProtKB-UniRule"/>
</dbReference>
<dbReference type="InterPro" id="IPR010121">
    <property type="entry name" value="Pyruvate_phosphate_dikinase"/>
</dbReference>
<name>A0A173H0V0_9BACT</name>
<dbReference type="EC" id="2.7.9.1" evidence="4 12"/>
<evidence type="ECO:0000256" key="13">
    <source>
        <dbReference type="PIRSR" id="PIRSR000853-1"/>
    </source>
</evidence>
<feature type="domain" description="PEP-utilising enzyme mobile" evidence="17">
    <location>
        <begin position="450"/>
        <end position="540"/>
    </location>
</feature>
<feature type="binding site" evidence="14">
    <location>
        <position position="820"/>
    </location>
    <ligand>
        <name>substrate</name>
    </ligand>
</feature>
<accession>A0A173H0V0</accession>
<dbReference type="SUPFAM" id="SSF52009">
    <property type="entry name" value="Phosphohistidine domain"/>
    <property type="match status" value="1"/>
</dbReference>
<dbReference type="Pfam" id="PF01326">
    <property type="entry name" value="PPDK_N"/>
    <property type="match status" value="3"/>
</dbReference>
<evidence type="ECO:0000256" key="10">
    <source>
        <dbReference type="ARBA" id="ARBA00022840"/>
    </source>
</evidence>
<feature type="domain" description="Pyruvate phosphate dikinase AMP/ATP-binding" evidence="18">
    <location>
        <begin position="21"/>
        <end position="58"/>
    </location>
</feature>
<keyword evidence="11 15" id="KW-0460">Magnesium</keyword>
<dbReference type="Gene3D" id="1.20.80.30">
    <property type="match status" value="1"/>
</dbReference>
<evidence type="ECO:0000256" key="3">
    <source>
        <dbReference type="ARBA" id="ARBA00007837"/>
    </source>
</evidence>
<dbReference type="InterPro" id="IPR040442">
    <property type="entry name" value="Pyrv_kinase-like_dom_sf"/>
</dbReference>
<organism evidence="20">
    <name type="scientific">Polyangium spumosum</name>
    <dbReference type="NCBI Taxonomy" id="889282"/>
    <lineage>
        <taxon>Bacteria</taxon>
        <taxon>Pseudomonadati</taxon>
        <taxon>Myxococcota</taxon>
        <taxon>Polyangia</taxon>
        <taxon>Polyangiales</taxon>
        <taxon>Polyangiaceae</taxon>
        <taxon>Polyangium</taxon>
    </lineage>
</organism>
<dbReference type="InterPro" id="IPR015813">
    <property type="entry name" value="Pyrv/PenolPyrv_kinase-like_dom"/>
</dbReference>
<evidence type="ECO:0000256" key="1">
    <source>
        <dbReference type="ARBA" id="ARBA00001946"/>
    </source>
</evidence>
<keyword evidence="6" id="KW-0808">Transferase</keyword>
<dbReference type="InterPro" id="IPR018274">
    <property type="entry name" value="PEP_util_AS"/>
</dbReference>
<evidence type="ECO:0000256" key="8">
    <source>
        <dbReference type="ARBA" id="ARBA00022741"/>
    </source>
</evidence>
<dbReference type="EMBL" id="KU245058">
    <property type="protein sequence ID" value="ANI24103.1"/>
    <property type="molecule type" value="Genomic_DNA"/>
</dbReference>
<evidence type="ECO:0000259" key="18">
    <source>
        <dbReference type="Pfam" id="PF01326"/>
    </source>
</evidence>
<feature type="binding site" evidence="15">
    <location>
        <position position="798"/>
    </location>
    <ligand>
        <name>Mg(2+)</name>
        <dbReference type="ChEBI" id="CHEBI:18420"/>
    </ligand>
</feature>
<dbReference type="InterPro" id="IPR008279">
    <property type="entry name" value="PEP-util_enz_mobile_dom"/>
</dbReference>
<evidence type="ECO:0000256" key="6">
    <source>
        <dbReference type="ARBA" id="ARBA00022679"/>
    </source>
</evidence>
<dbReference type="InterPro" id="IPR002192">
    <property type="entry name" value="PPDK_AMP/ATP-bd"/>
</dbReference>
<comment type="function">
    <text evidence="2">Catalyzes the reversible phosphorylation of pyruvate and phosphate.</text>
</comment>
<evidence type="ECO:0000256" key="11">
    <source>
        <dbReference type="ARBA" id="ARBA00022842"/>
    </source>
</evidence>
<feature type="binding site" evidence="14">
    <location>
        <position position="821"/>
    </location>
    <ligand>
        <name>substrate</name>
    </ligand>
</feature>
<dbReference type="NCBIfam" id="NF004531">
    <property type="entry name" value="PRK05878.1"/>
    <property type="match status" value="1"/>
</dbReference>
<keyword evidence="20" id="KW-0670">Pyruvate</keyword>
<feature type="binding site" evidence="15">
    <location>
        <position position="822"/>
    </location>
    <ligand>
        <name>Mg(2+)</name>
        <dbReference type="ChEBI" id="CHEBI:18420"/>
    </ligand>
</feature>
<feature type="region of interest" description="Disordered" evidence="16">
    <location>
        <begin position="732"/>
        <end position="752"/>
    </location>
</feature>
<keyword evidence="8" id="KW-0547">Nucleotide-binding</keyword>
<comment type="similarity">
    <text evidence="3 12">Belongs to the PEP-utilizing enzyme family.</text>
</comment>
<dbReference type="InterPro" id="IPR023151">
    <property type="entry name" value="PEP_util_CS"/>
</dbReference>
<dbReference type="Gene3D" id="3.30.1490.20">
    <property type="entry name" value="ATP-grasp fold, A domain"/>
    <property type="match status" value="1"/>
</dbReference>
<feature type="domain" description="Pyruvate phosphate dikinase AMP/ATP-binding" evidence="18">
    <location>
        <begin position="67"/>
        <end position="324"/>
    </location>
</feature>
<evidence type="ECO:0000256" key="16">
    <source>
        <dbReference type="SAM" id="MobiDB-lite"/>
    </source>
</evidence>
<evidence type="ECO:0000256" key="2">
    <source>
        <dbReference type="ARBA" id="ARBA00003144"/>
    </source>
</evidence>